<name>A0A8X8YXB2_SALSN</name>
<evidence type="ECO:0000256" key="4">
    <source>
        <dbReference type="ARBA" id="ARBA00022640"/>
    </source>
</evidence>
<evidence type="ECO:0000256" key="6">
    <source>
        <dbReference type="ARBA" id="ARBA00022967"/>
    </source>
</evidence>
<keyword evidence="3" id="KW-0813">Transport</keyword>
<geneLocation type="mitochondrion" evidence="16"/>
<dbReference type="Proteomes" id="UP000298416">
    <property type="component" value="Unassembled WGS sequence"/>
</dbReference>
<reference evidence="15" key="1">
    <citation type="submission" date="2018-01" db="EMBL/GenBank/DDBJ databases">
        <authorList>
            <person name="Mao J.F."/>
        </authorList>
    </citation>
    <scope>NUCLEOTIDE SEQUENCE</scope>
    <source>
        <strain evidence="15">Huo1</strain>
        <tissue evidence="15">Leaf</tissue>
    </source>
</reference>
<keyword evidence="9 13" id="KW-0472">Membrane</keyword>
<evidence type="ECO:0000256" key="2">
    <source>
        <dbReference type="ARBA" id="ARBA00004334"/>
    </source>
</evidence>
<proteinExistence type="predicted"/>
<comment type="catalytic activity">
    <reaction evidence="10">
        <text>a plastoquinone + NADPH + (n+1) H(+)(in) = a plastoquinol + NADP(+) + n H(+)(out)</text>
        <dbReference type="Rhea" id="RHEA:42612"/>
        <dbReference type="Rhea" id="RHEA-COMP:9561"/>
        <dbReference type="Rhea" id="RHEA-COMP:9562"/>
        <dbReference type="ChEBI" id="CHEBI:15378"/>
        <dbReference type="ChEBI" id="CHEBI:17757"/>
        <dbReference type="ChEBI" id="CHEBI:57783"/>
        <dbReference type="ChEBI" id="CHEBI:58349"/>
        <dbReference type="ChEBI" id="CHEBI:62192"/>
    </reaction>
</comment>
<dbReference type="PANTHER" id="PTHR22773">
    <property type="entry name" value="NADH DEHYDROGENASE"/>
    <property type="match status" value="1"/>
</dbReference>
<keyword evidence="8" id="KW-0520">NAD</keyword>
<evidence type="ECO:0000313" key="15">
    <source>
        <dbReference type="EMBL" id="KAG6383893.1"/>
    </source>
</evidence>
<evidence type="ECO:0000256" key="9">
    <source>
        <dbReference type="ARBA" id="ARBA00023136"/>
    </source>
</evidence>
<dbReference type="GO" id="GO:0009535">
    <property type="term" value="C:chloroplast thylakoid membrane"/>
    <property type="evidence" value="ECO:0007669"/>
    <property type="project" value="UniProtKB-SubCell"/>
</dbReference>
<comment type="caution">
    <text evidence="15">The sequence shown here is derived from an EMBL/GenBank/DDBJ whole genome shotgun (WGS) entry which is preliminary data.</text>
</comment>
<evidence type="ECO:0000313" key="17">
    <source>
        <dbReference type="Proteomes" id="UP000298416"/>
    </source>
</evidence>
<keyword evidence="7 13" id="KW-1133">Transmembrane helix</keyword>
<dbReference type="EMBL" id="PNBA02000359">
    <property type="protein sequence ID" value="KAG6383893.1"/>
    <property type="molecule type" value="Genomic_DNA"/>
</dbReference>
<evidence type="ECO:0000256" key="7">
    <source>
        <dbReference type="ARBA" id="ARBA00022989"/>
    </source>
</evidence>
<feature type="compositionally biased region" description="Basic and acidic residues" evidence="12">
    <location>
        <begin position="59"/>
        <end position="69"/>
    </location>
</feature>
<evidence type="ECO:0000256" key="12">
    <source>
        <dbReference type="SAM" id="MobiDB-lite"/>
    </source>
</evidence>
<dbReference type="EMBL" id="PNBA02000024">
    <property type="protein sequence ID" value="KAG6384656.1"/>
    <property type="molecule type" value="Genomic_DNA"/>
</dbReference>
<keyword evidence="6" id="KW-1278">Translocase</keyword>
<feature type="transmembrane region" description="Helical" evidence="13">
    <location>
        <begin position="572"/>
        <end position="588"/>
    </location>
</feature>
<reference evidence="15" key="2">
    <citation type="submission" date="2020-08" db="EMBL/GenBank/DDBJ databases">
        <title>Plant Genome Project.</title>
        <authorList>
            <person name="Zhang R.-G."/>
        </authorList>
    </citation>
    <scope>NUCLEOTIDE SEQUENCE</scope>
    <source>
        <strain evidence="15">Huo1</strain>
        <tissue evidence="15">Leaf</tissue>
    </source>
</reference>
<sequence length="715" mass="79133">MTVRPRPWPQGVVSSTELVSIKWHRLGLCFPLLEIHRQHSSKPKKCKMRRTNADPGLGFRKDEDAKGKETLNNQPDIRILARAHLENGDSRTGKSGTRHLLNNTKNKAILCPPREKLVMIAMNAALEDVTRRSIDQNLESGCGWLIAASLSWRLSGRGGACYRGRKISTHFIQCLRFESCLSHFFVVDFREEKRGIRQRRKANRSSAFLRQNASLVRDEAKPIHTIGEGKTPYFIAPGERKFDRGLEGGEVEEKARDGFRSLCASHKHAARLLAGRIEVLFRSTVHPVKCKKHSRITQRTLLVCFLLARKEERQAAQKKNRLEVRGPLVLYSTPEPAAFAPSKTALVPFLSPFRLLLCFLPIESKAKWFVCLLDERERTLFRFRVYGLDPFCQRNERGARSECFSDPEPSGFACPLQDSGSARESAGNNRKEGVHVAAAPAPFLVNGAQQRALFSLRIPRSLSCEFPSGEFKTCGALSIPSLEPRRKPPSPSDSISLLTLYMWAPDIYEGSPTPVTAFLSIAPKISISANISRLSIYGSYGATLQQIFFFCSIASMILGALAAMAQTKVKRLLAHSSIGHVGYIRIGFSCGTIEGIQSLLIGIFIYASMTIDAFAIVSALRQTRVKYIADLGALAKTNPILAITFSITMFSYVGIPPLAGFYSKFYLFFAALGCGADLLALVGVVTSVIGRWAAGRLPRVSQFGGPKAVLRAPDT</sequence>
<evidence type="ECO:0000313" key="16">
    <source>
        <dbReference type="EMBL" id="KAG6384656.1"/>
    </source>
</evidence>
<dbReference type="InterPro" id="IPR001750">
    <property type="entry name" value="ND/Mrp_TM"/>
</dbReference>
<feature type="transmembrane region" description="Helical" evidence="13">
    <location>
        <begin position="665"/>
        <end position="689"/>
    </location>
</feature>
<keyword evidence="16 17" id="KW-0496">Mitochondrion</keyword>
<feature type="transmembrane region" description="Helical" evidence="13">
    <location>
        <begin position="547"/>
        <end position="565"/>
    </location>
</feature>
<feature type="transmembrane region" description="Helical" evidence="13">
    <location>
        <begin position="600"/>
        <end position="620"/>
    </location>
</feature>
<keyword evidence="5 13" id="KW-0812">Transmembrane</keyword>
<keyword evidence="4" id="KW-0934">Plastid</keyword>
<feature type="domain" description="NADH:quinone oxidoreductase/Mrp antiporter transmembrane" evidence="14">
    <location>
        <begin position="496"/>
        <end position="690"/>
    </location>
</feature>
<evidence type="ECO:0000256" key="8">
    <source>
        <dbReference type="ARBA" id="ARBA00023027"/>
    </source>
</evidence>
<organism evidence="15">
    <name type="scientific">Salvia splendens</name>
    <name type="common">Scarlet sage</name>
    <dbReference type="NCBI Taxonomy" id="180675"/>
    <lineage>
        <taxon>Eukaryota</taxon>
        <taxon>Viridiplantae</taxon>
        <taxon>Streptophyta</taxon>
        <taxon>Embryophyta</taxon>
        <taxon>Tracheophyta</taxon>
        <taxon>Spermatophyta</taxon>
        <taxon>Magnoliopsida</taxon>
        <taxon>eudicotyledons</taxon>
        <taxon>Gunneridae</taxon>
        <taxon>Pentapetalae</taxon>
        <taxon>asterids</taxon>
        <taxon>lamiids</taxon>
        <taxon>Lamiales</taxon>
        <taxon>Lamiaceae</taxon>
        <taxon>Nepetoideae</taxon>
        <taxon>Mentheae</taxon>
        <taxon>Salviinae</taxon>
        <taxon>Salvia</taxon>
        <taxon>Salvia subgen. Calosphace</taxon>
        <taxon>core Calosphace</taxon>
    </lineage>
</organism>
<comment type="subcellular location">
    <subcellularLocation>
        <location evidence="1">Membrane</location>
        <topology evidence="1">Multi-pass membrane protein</topology>
    </subcellularLocation>
    <subcellularLocation>
        <location evidence="2">Plastid</location>
        <location evidence="2">Chloroplast thylakoid membrane</location>
    </subcellularLocation>
</comment>
<accession>A0A8X8YXB2</accession>
<comment type="catalytic activity">
    <reaction evidence="11">
        <text>a plastoquinone + NADH + (n+1) H(+)(in) = a plastoquinol + NAD(+) + n H(+)(out)</text>
        <dbReference type="Rhea" id="RHEA:42608"/>
        <dbReference type="Rhea" id="RHEA-COMP:9561"/>
        <dbReference type="Rhea" id="RHEA-COMP:9562"/>
        <dbReference type="ChEBI" id="CHEBI:15378"/>
        <dbReference type="ChEBI" id="CHEBI:17757"/>
        <dbReference type="ChEBI" id="CHEBI:57540"/>
        <dbReference type="ChEBI" id="CHEBI:57945"/>
        <dbReference type="ChEBI" id="CHEBI:62192"/>
    </reaction>
</comment>
<feature type="region of interest" description="Disordered" evidence="12">
    <location>
        <begin position="43"/>
        <end position="69"/>
    </location>
</feature>
<evidence type="ECO:0000256" key="5">
    <source>
        <dbReference type="ARBA" id="ARBA00022692"/>
    </source>
</evidence>
<evidence type="ECO:0000256" key="3">
    <source>
        <dbReference type="ARBA" id="ARBA00022448"/>
    </source>
</evidence>
<evidence type="ECO:0000259" key="14">
    <source>
        <dbReference type="Pfam" id="PF00361"/>
    </source>
</evidence>
<feature type="transmembrane region" description="Helical" evidence="13">
    <location>
        <begin position="640"/>
        <end position="659"/>
    </location>
</feature>
<evidence type="ECO:0000256" key="1">
    <source>
        <dbReference type="ARBA" id="ARBA00004141"/>
    </source>
</evidence>
<evidence type="ECO:0000256" key="11">
    <source>
        <dbReference type="ARBA" id="ARBA00048026"/>
    </source>
</evidence>
<keyword evidence="17" id="KW-1185">Reference proteome</keyword>
<evidence type="ECO:0000256" key="13">
    <source>
        <dbReference type="SAM" id="Phobius"/>
    </source>
</evidence>
<dbReference type="AlphaFoldDB" id="A0A8X8YXB2"/>
<evidence type="ECO:0000256" key="10">
    <source>
        <dbReference type="ARBA" id="ARBA00047726"/>
    </source>
</evidence>
<dbReference type="Pfam" id="PF00361">
    <property type="entry name" value="Proton_antipo_M"/>
    <property type="match status" value="1"/>
</dbReference>
<protein>
    <recommendedName>
        <fullName evidence="14">NADH:quinone oxidoreductase/Mrp antiporter transmembrane domain-containing protein</fullName>
    </recommendedName>
</protein>
<gene>
    <name evidence="16" type="ORF">SASPL_155508</name>
    <name evidence="15" type="ORF">SASPL_156315</name>
</gene>